<dbReference type="Proteomes" id="UP000652761">
    <property type="component" value="Unassembled WGS sequence"/>
</dbReference>
<gene>
    <name evidence="3" type="ORF">Taro_051536</name>
</gene>
<evidence type="ECO:0000256" key="1">
    <source>
        <dbReference type="SAM" id="MobiDB-lite"/>
    </source>
</evidence>
<dbReference type="EMBL" id="NMUH01008259">
    <property type="protein sequence ID" value="MQM18540.1"/>
    <property type="molecule type" value="Genomic_DNA"/>
</dbReference>
<sequence>MGSCLEAPGQKIPSRSRRIGPSPSEGDKFSSPPIPLLPVAPWRAWGRDRWLVRCVCVALCLGWGFLFSVVLFSDCGVHPRDVPLHRLVGGRGLLMDDVPVELGARRRGACLREDPIGAVLCFE</sequence>
<keyword evidence="4" id="KW-1185">Reference proteome</keyword>
<dbReference type="AlphaFoldDB" id="A0A843XH63"/>
<keyword evidence="2" id="KW-1133">Transmembrane helix</keyword>
<protein>
    <submittedName>
        <fullName evidence="3">Uncharacterized protein</fullName>
    </submittedName>
</protein>
<keyword evidence="2" id="KW-0812">Transmembrane</keyword>
<reference evidence="3" key="1">
    <citation type="submission" date="2017-07" db="EMBL/GenBank/DDBJ databases">
        <title>Taro Niue Genome Assembly and Annotation.</title>
        <authorList>
            <person name="Atibalentja N."/>
            <person name="Keating K."/>
            <person name="Fields C.J."/>
        </authorList>
    </citation>
    <scope>NUCLEOTIDE SEQUENCE</scope>
    <source>
        <strain evidence="3">Niue_2</strain>
        <tissue evidence="3">Leaf</tissue>
    </source>
</reference>
<evidence type="ECO:0000313" key="3">
    <source>
        <dbReference type="EMBL" id="MQM18540.1"/>
    </source>
</evidence>
<proteinExistence type="predicted"/>
<accession>A0A843XH63</accession>
<organism evidence="3 4">
    <name type="scientific">Colocasia esculenta</name>
    <name type="common">Wild taro</name>
    <name type="synonym">Arum esculentum</name>
    <dbReference type="NCBI Taxonomy" id="4460"/>
    <lineage>
        <taxon>Eukaryota</taxon>
        <taxon>Viridiplantae</taxon>
        <taxon>Streptophyta</taxon>
        <taxon>Embryophyta</taxon>
        <taxon>Tracheophyta</taxon>
        <taxon>Spermatophyta</taxon>
        <taxon>Magnoliopsida</taxon>
        <taxon>Liliopsida</taxon>
        <taxon>Araceae</taxon>
        <taxon>Aroideae</taxon>
        <taxon>Colocasieae</taxon>
        <taxon>Colocasia</taxon>
    </lineage>
</organism>
<evidence type="ECO:0000313" key="4">
    <source>
        <dbReference type="Proteomes" id="UP000652761"/>
    </source>
</evidence>
<feature type="region of interest" description="Disordered" evidence="1">
    <location>
        <begin position="1"/>
        <end position="32"/>
    </location>
</feature>
<feature type="non-terminal residue" evidence="3">
    <location>
        <position position="123"/>
    </location>
</feature>
<comment type="caution">
    <text evidence="3">The sequence shown here is derived from an EMBL/GenBank/DDBJ whole genome shotgun (WGS) entry which is preliminary data.</text>
</comment>
<evidence type="ECO:0000256" key="2">
    <source>
        <dbReference type="SAM" id="Phobius"/>
    </source>
</evidence>
<name>A0A843XH63_COLES</name>
<keyword evidence="2" id="KW-0472">Membrane</keyword>
<feature type="transmembrane region" description="Helical" evidence="2">
    <location>
        <begin position="50"/>
        <end position="72"/>
    </location>
</feature>